<protein>
    <submittedName>
        <fullName evidence="2">Uncharacterized protein</fullName>
    </submittedName>
</protein>
<gene>
    <name evidence="2" type="ORF">V0R53_26810</name>
</gene>
<evidence type="ECO:0000256" key="1">
    <source>
        <dbReference type="SAM" id="MobiDB-lite"/>
    </source>
</evidence>
<dbReference type="Proteomes" id="UP001307839">
    <property type="component" value="Unassembled WGS sequence"/>
</dbReference>
<feature type="compositionally biased region" description="Basic and acidic residues" evidence="1">
    <location>
        <begin position="81"/>
        <end position="97"/>
    </location>
</feature>
<dbReference type="RefSeq" id="WP_330080983.1">
    <property type="nucleotide sequence ID" value="NZ_JAZDQP010000042.1"/>
</dbReference>
<reference evidence="2 3" key="1">
    <citation type="submission" date="2024-01" db="EMBL/GenBank/DDBJ databases">
        <title>Unpublished Manusciprt.</title>
        <authorList>
            <person name="Duman M."/>
            <person name="Valdes E.G."/>
            <person name="Ajmi N."/>
            <person name="Altun S."/>
            <person name="Saticioglu I.B."/>
        </authorList>
    </citation>
    <scope>NUCLEOTIDE SEQUENCE [LARGE SCALE GENOMIC DNA]</scope>
    <source>
        <strain evidence="2 3">120P</strain>
    </source>
</reference>
<keyword evidence="3" id="KW-1185">Reference proteome</keyword>
<evidence type="ECO:0000313" key="3">
    <source>
        <dbReference type="Proteomes" id="UP001307839"/>
    </source>
</evidence>
<organism evidence="2 3">
    <name type="scientific">Pseudomonas auratipiscis</name>
    <dbReference type="NCBI Taxonomy" id="3115853"/>
    <lineage>
        <taxon>Bacteria</taxon>
        <taxon>Pseudomonadati</taxon>
        <taxon>Pseudomonadota</taxon>
        <taxon>Gammaproteobacteria</taxon>
        <taxon>Pseudomonadales</taxon>
        <taxon>Pseudomonadaceae</taxon>
        <taxon>Pseudomonas</taxon>
    </lineage>
</organism>
<name>A0AB35X0D4_9PSED</name>
<comment type="caution">
    <text evidence="2">The sequence shown here is derived from an EMBL/GenBank/DDBJ whole genome shotgun (WGS) entry which is preliminary data.</text>
</comment>
<sequence length="97" mass="10744">MQITWRLCENLRSSASAQQQWMRKLDLPAFCYSGKAEHGGWITELGNSVADILVEGEQAPSFTSTLLPTQQSETGAPYKPAFEEALVRGRVPEQDTS</sequence>
<feature type="non-terminal residue" evidence="2">
    <location>
        <position position="97"/>
    </location>
</feature>
<feature type="compositionally biased region" description="Polar residues" evidence="1">
    <location>
        <begin position="63"/>
        <end position="74"/>
    </location>
</feature>
<accession>A0AB35X0D4</accession>
<dbReference type="EMBL" id="JAZDQP010000042">
    <property type="protein sequence ID" value="MEE1869985.1"/>
    <property type="molecule type" value="Genomic_DNA"/>
</dbReference>
<dbReference type="AlphaFoldDB" id="A0AB35X0D4"/>
<evidence type="ECO:0000313" key="2">
    <source>
        <dbReference type="EMBL" id="MEE1869985.1"/>
    </source>
</evidence>
<proteinExistence type="predicted"/>
<feature type="region of interest" description="Disordered" evidence="1">
    <location>
        <begin position="63"/>
        <end position="97"/>
    </location>
</feature>